<dbReference type="GO" id="GO:0016491">
    <property type="term" value="F:oxidoreductase activity"/>
    <property type="evidence" value="ECO:0007669"/>
    <property type="project" value="UniProtKB-KW"/>
</dbReference>
<dbReference type="InterPro" id="IPR002347">
    <property type="entry name" value="SDR_fam"/>
</dbReference>
<dbReference type="EC" id="1.1.1.-" evidence="5"/>
<name>A0ABV8NWL2_9BURK</name>
<dbReference type="PANTHER" id="PTHR45024:SF2">
    <property type="entry name" value="SCP2 DOMAIN-CONTAINING PROTEIN"/>
    <property type="match status" value="1"/>
</dbReference>
<comment type="similarity">
    <text evidence="1 3">Belongs to the short-chain dehydrogenases/reductases (SDR) family.</text>
</comment>
<dbReference type="PANTHER" id="PTHR45024">
    <property type="entry name" value="DEHYDROGENASES, SHORT CHAIN"/>
    <property type="match status" value="1"/>
</dbReference>
<dbReference type="PRINTS" id="PR00081">
    <property type="entry name" value="GDHRDH"/>
</dbReference>
<evidence type="ECO:0000313" key="6">
    <source>
        <dbReference type="Proteomes" id="UP001595848"/>
    </source>
</evidence>
<dbReference type="InterPro" id="IPR051687">
    <property type="entry name" value="Peroxisomal_Beta-Oxidation"/>
</dbReference>
<evidence type="ECO:0000313" key="5">
    <source>
        <dbReference type="EMBL" id="MFC4200200.1"/>
    </source>
</evidence>
<dbReference type="SUPFAM" id="SSF51735">
    <property type="entry name" value="NAD(P)-binding Rossmann-fold domains"/>
    <property type="match status" value="1"/>
</dbReference>
<dbReference type="Gene3D" id="3.40.50.720">
    <property type="entry name" value="NAD(P)-binding Rossmann-like Domain"/>
    <property type="match status" value="1"/>
</dbReference>
<accession>A0ABV8NWL2</accession>
<dbReference type="InterPro" id="IPR036291">
    <property type="entry name" value="NAD(P)-bd_dom_sf"/>
</dbReference>
<dbReference type="PROSITE" id="PS00061">
    <property type="entry name" value="ADH_SHORT"/>
    <property type="match status" value="1"/>
</dbReference>
<sequence>MAVVTGAGQGIGAALARALAAEGARVVVNDINGANADEVARLLSEEGLQAIGEHSDISSFDGAEALMEAAVQAYGGVDILVNNAGILRDRMSFNMSEAEWDQVIAVCLKGTFACARAAVRHMRRSGKPGRIINISSRSGLRGSIGQANYAAAKAGVLGLTRTMSREVEKYGITVNAISPRAVTGMTDSVPDAVRRKKDASWSDSSVVLRGSPAQVAPAVLYLASEEAQWVNGQVIGIGGDKLSLWTHPRETVEAYSFGGWTLQKIRELFRPTFGSELQSVGNKD</sequence>
<dbReference type="RefSeq" id="WP_343218735.1">
    <property type="nucleotide sequence ID" value="NZ_JAHTBN010000005.1"/>
</dbReference>
<dbReference type="InterPro" id="IPR020904">
    <property type="entry name" value="Sc_DH/Rdtase_CS"/>
</dbReference>
<comment type="caution">
    <text evidence="5">The sequence shown here is derived from an EMBL/GenBank/DDBJ whole genome shotgun (WGS) entry which is preliminary data.</text>
</comment>
<organism evidence="5 6">
    <name type="scientific">Candidimonas humi</name>
    <dbReference type="NCBI Taxonomy" id="683355"/>
    <lineage>
        <taxon>Bacteria</taxon>
        <taxon>Pseudomonadati</taxon>
        <taxon>Pseudomonadota</taxon>
        <taxon>Betaproteobacteria</taxon>
        <taxon>Burkholderiales</taxon>
        <taxon>Alcaligenaceae</taxon>
        <taxon>Candidimonas</taxon>
    </lineage>
</organism>
<protein>
    <submittedName>
        <fullName evidence="5">SDR family NAD(P)-dependent oxidoreductase</fullName>
        <ecNumber evidence="5">1.1.1.-</ecNumber>
    </submittedName>
</protein>
<dbReference type="SMART" id="SM00822">
    <property type="entry name" value="PKS_KR"/>
    <property type="match status" value="1"/>
</dbReference>
<dbReference type="PRINTS" id="PR00080">
    <property type="entry name" value="SDRFAMILY"/>
</dbReference>
<feature type="domain" description="Ketoreductase" evidence="4">
    <location>
        <begin position="2"/>
        <end position="204"/>
    </location>
</feature>
<evidence type="ECO:0000256" key="2">
    <source>
        <dbReference type="ARBA" id="ARBA00023002"/>
    </source>
</evidence>
<keyword evidence="6" id="KW-1185">Reference proteome</keyword>
<dbReference type="Proteomes" id="UP001595848">
    <property type="component" value="Unassembled WGS sequence"/>
</dbReference>
<dbReference type="InterPro" id="IPR057326">
    <property type="entry name" value="KR_dom"/>
</dbReference>
<evidence type="ECO:0000256" key="3">
    <source>
        <dbReference type="RuleBase" id="RU000363"/>
    </source>
</evidence>
<proteinExistence type="inferred from homology"/>
<gene>
    <name evidence="5" type="ORF">ACFOY1_04465</name>
</gene>
<evidence type="ECO:0000259" key="4">
    <source>
        <dbReference type="SMART" id="SM00822"/>
    </source>
</evidence>
<dbReference type="Pfam" id="PF00106">
    <property type="entry name" value="adh_short"/>
    <property type="match status" value="1"/>
</dbReference>
<dbReference type="EMBL" id="JBHSBV010000001">
    <property type="protein sequence ID" value="MFC4200200.1"/>
    <property type="molecule type" value="Genomic_DNA"/>
</dbReference>
<keyword evidence="2 5" id="KW-0560">Oxidoreductase</keyword>
<reference evidence="6" key="1">
    <citation type="journal article" date="2019" name="Int. J. Syst. Evol. Microbiol.">
        <title>The Global Catalogue of Microorganisms (GCM) 10K type strain sequencing project: providing services to taxonomists for standard genome sequencing and annotation.</title>
        <authorList>
            <consortium name="The Broad Institute Genomics Platform"/>
            <consortium name="The Broad Institute Genome Sequencing Center for Infectious Disease"/>
            <person name="Wu L."/>
            <person name="Ma J."/>
        </authorList>
    </citation>
    <scope>NUCLEOTIDE SEQUENCE [LARGE SCALE GENOMIC DNA]</scope>
    <source>
        <strain evidence="6">LMG 24813</strain>
    </source>
</reference>
<evidence type="ECO:0000256" key="1">
    <source>
        <dbReference type="ARBA" id="ARBA00006484"/>
    </source>
</evidence>